<dbReference type="Gene3D" id="3.30.40.10">
    <property type="entry name" value="Zinc/RING finger domain, C3HC4 (zinc finger)"/>
    <property type="match status" value="1"/>
</dbReference>
<dbReference type="PANTHER" id="PTHR45931:SF3">
    <property type="entry name" value="RING ZINC FINGER-CONTAINING PROTEIN"/>
    <property type="match status" value="1"/>
</dbReference>
<dbReference type="PROSITE" id="PS50089">
    <property type="entry name" value="ZF_RING_2"/>
    <property type="match status" value="1"/>
</dbReference>
<sequence length="849" mass="96031">MTDTRVSEEYQWLPSTLKCVERGSLLIRRINSDRLALDPRLVSLYQRACVKSNDIEEKECDHEDHKEEEKATHSTDQLIIDPLASKKEESDDSEDSYEHLEIDHDADTSHMEPTKSNPANRLIVWTHRFHETLQNSLQAALFAKHAPEDGILLSIAPRIFCVAPWYMKTLERLFTSWSSARLWNAATKVLVLLDSIIEKRFDGNACVFDCGLVDGINRLYDKSLVYDEFCEGKMASIAYSRQLLPSMQSAFVMSSTVASWLASSDSSIAILIAPNNEQLSVYATCCAMYCMPQRNIPANVGREIFEIYQSHIRNAESWPSKLQRTFSVADAKNLMYHNVLPRPQTRFVMDFETLLSWRDNLVEKSVSDHSIDSIERLSGCAIVIASQSIYFHDLTIFACGVHAQRLSGSGTNGVDGSEHSADGDLEEKGAFPSQEPGFYRPYFVLQNESGLLFSSMVRGVAEAKLDATPNCFSVMRSVERCADFTLRIYHLPFGAKGKHFLECRMHAGLLLEKQLPNPDGTLELLLTLSNGDFDSISTSHRLHPDFAIRLRYGRRKEDFPIEQFSSSEEDEDSQNESPYRFETRQSSSEYSLKEVEYDGSSSVSFPFDEHVHTFHGEALLEKIDVVRRAFQGRGELYLVAHVLLMEASERQLFPIGLLFEFVLPEAVYPLLKEMGANQDCLGALRSSRQALSGMTFDERYARWLQNLYDNDANIMDPLLDAETCRAVACGEIPPPSDFTVGTFRTRVIGSSDQLIESSLSSGTHRSRGVSQSLIDQLPTYQYTAVHNLQQELPKVKNPDCLICRSAFREGDKVKSLPCFHSYHKRCVDAWLSLSQVCPLCQFSIDHTIQ</sequence>
<protein>
    <submittedName>
        <fullName evidence="7">Uncharacterized protein AlNc14C43G3584</fullName>
    </submittedName>
</protein>
<accession>F0WA40</accession>
<reference evidence="7" key="2">
    <citation type="submission" date="2011-02" db="EMBL/GenBank/DDBJ databases">
        <authorList>
            <person name="MacLean D."/>
        </authorList>
    </citation>
    <scope>NUCLEOTIDE SEQUENCE</scope>
</reference>
<dbReference type="AlphaFoldDB" id="F0WA40"/>
<feature type="region of interest" description="Disordered" evidence="5">
    <location>
        <begin position="57"/>
        <end position="98"/>
    </location>
</feature>
<keyword evidence="3" id="KW-0862">Zinc</keyword>
<evidence type="ECO:0000256" key="3">
    <source>
        <dbReference type="ARBA" id="ARBA00022833"/>
    </source>
</evidence>
<proteinExistence type="predicted"/>
<feature type="domain" description="RING-type" evidence="6">
    <location>
        <begin position="800"/>
        <end position="841"/>
    </location>
</feature>
<keyword evidence="1" id="KW-0479">Metal-binding</keyword>
<dbReference type="HOGENOM" id="CLU_014442_0_0_1"/>
<evidence type="ECO:0000256" key="4">
    <source>
        <dbReference type="PROSITE-ProRule" id="PRU00175"/>
    </source>
</evidence>
<dbReference type="PANTHER" id="PTHR45931">
    <property type="entry name" value="SI:CH211-59O9.10"/>
    <property type="match status" value="1"/>
</dbReference>
<reference evidence="7" key="1">
    <citation type="journal article" date="2011" name="PLoS Biol.">
        <title>Gene gain and loss during evolution of obligate parasitism in the white rust pathogen of Arabidopsis thaliana.</title>
        <authorList>
            <person name="Kemen E."/>
            <person name="Gardiner A."/>
            <person name="Schultz-Larsen T."/>
            <person name="Kemen A.C."/>
            <person name="Balmuth A.L."/>
            <person name="Robert-Seilaniantz A."/>
            <person name="Bailey K."/>
            <person name="Holub E."/>
            <person name="Studholme D.J."/>
            <person name="Maclean D."/>
            <person name="Jones J.D."/>
        </authorList>
    </citation>
    <scope>NUCLEOTIDE SEQUENCE</scope>
</reference>
<gene>
    <name evidence="7" type="primary">AlNc14C43G3584</name>
    <name evidence="7" type="ORF">ALNC14_041530</name>
</gene>
<feature type="compositionally biased region" description="Basic and acidic residues" evidence="5">
    <location>
        <begin position="57"/>
        <end position="73"/>
    </location>
</feature>
<dbReference type="GO" id="GO:0008270">
    <property type="term" value="F:zinc ion binding"/>
    <property type="evidence" value="ECO:0007669"/>
    <property type="project" value="UniProtKB-KW"/>
</dbReference>
<evidence type="ECO:0000313" key="7">
    <source>
        <dbReference type="EMBL" id="CCA18010.1"/>
    </source>
</evidence>
<evidence type="ECO:0000256" key="2">
    <source>
        <dbReference type="ARBA" id="ARBA00022771"/>
    </source>
</evidence>
<dbReference type="SUPFAM" id="SSF57850">
    <property type="entry name" value="RING/U-box"/>
    <property type="match status" value="1"/>
</dbReference>
<dbReference type="Pfam" id="PF13639">
    <property type="entry name" value="zf-RING_2"/>
    <property type="match status" value="1"/>
</dbReference>
<dbReference type="InterPro" id="IPR051834">
    <property type="entry name" value="RING_finger_E3_ligase"/>
</dbReference>
<evidence type="ECO:0000256" key="5">
    <source>
        <dbReference type="SAM" id="MobiDB-lite"/>
    </source>
</evidence>
<feature type="region of interest" description="Disordered" evidence="5">
    <location>
        <begin position="561"/>
        <end position="587"/>
    </location>
</feature>
<dbReference type="GO" id="GO:0061630">
    <property type="term" value="F:ubiquitin protein ligase activity"/>
    <property type="evidence" value="ECO:0007669"/>
    <property type="project" value="TreeGrafter"/>
</dbReference>
<dbReference type="SMART" id="SM00184">
    <property type="entry name" value="RING"/>
    <property type="match status" value="1"/>
</dbReference>
<name>F0WA40_9STRA</name>
<keyword evidence="2 4" id="KW-0863">Zinc-finger</keyword>
<dbReference type="GO" id="GO:0006511">
    <property type="term" value="P:ubiquitin-dependent protein catabolic process"/>
    <property type="evidence" value="ECO:0007669"/>
    <property type="project" value="TreeGrafter"/>
</dbReference>
<dbReference type="EMBL" id="FR824088">
    <property type="protein sequence ID" value="CCA18010.1"/>
    <property type="molecule type" value="Genomic_DNA"/>
</dbReference>
<organism evidence="7">
    <name type="scientific">Albugo laibachii Nc14</name>
    <dbReference type="NCBI Taxonomy" id="890382"/>
    <lineage>
        <taxon>Eukaryota</taxon>
        <taxon>Sar</taxon>
        <taxon>Stramenopiles</taxon>
        <taxon>Oomycota</taxon>
        <taxon>Peronosporomycetes</taxon>
        <taxon>Albuginales</taxon>
        <taxon>Albuginaceae</taxon>
        <taxon>Albugo</taxon>
    </lineage>
</organism>
<dbReference type="InterPro" id="IPR001841">
    <property type="entry name" value="Znf_RING"/>
</dbReference>
<evidence type="ECO:0000259" key="6">
    <source>
        <dbReference type="PROSITE" id="PS50089"/>
    </source>
</evidence>
<dbReference type="InterPro" id="IPR013083">
    <property type="entry name" value="Znf_RING/FYVE/PHD"/>
</dbReference>
<evidence type="ECO:0000256" key="1">
    <source>
        <dbReference type="ARBA" id="ARBA00022723"/>
    </source>
</evidence>
<dbReference type="GO" id="GO:0005634">
    <property type="term" value="C:nucleus"/>
    <property type="evidence" value="ECO:0007669"/>
    <property type="project" value="TreeGrafter"/>
</dbReference>